<organism evidence="2 3">
    <name type="scientific">Streptomyces smaragdinus</name>
    <dbReference type="NCBI Taxonomy" id="2585196"/>
    <lineage>
        <taxon>Bacteria</taxon>
        <taxon>Bacillati</taxon>
        <taxon>Actinomycetota</taxon>
        <taxon>Actinomycetes</taxon>
        <taxon>Kitasatosporales</taxon>
        <taxon>Streptomycetaceae</taxon>
        <taxon>Streptomyces</taxon>
    </lineage>
</organism>
<dbReference type="EMBL" id="WEGJ01000002">
    <property type="protein sequence ID" value="MQY11009.1"/>
    <property type="molecule type" value="Genomic_DNA"/>
</dbReference>
<accession>A0A7K0CC45</accession>
<evidence type="ECO:0000313" key="2">
    <source>
        <dbReference type="EMBL" id="MQY11009.1"/>
    </source>
</evidence>
<gene>
    <name evidence="2" type="ORF">SRB5_11230</name>
</gene>
<comment type="caution">
    <text evidence="2">The sequence shown here is derived from an EMBL/GenBank/DDBJ whole genome shotgun (WGS) entry which is preliminary data.</text>
</comment>
<keyword evidence="3" id="KW-1185">Reference proteome</keyword>
<dbReference type="AlphaFoldDB" id="A0A7K0CC45"/>
<sequence length="122" mass="12627">MRGSRQAKLAALAVGMIITPLALAAGAAGPAAASASCGRPGVIMVGGSARMTAGVSANMRSGSSTACKVVGWADNQDYLIYYCWTVGENGTWTYLYNQHDDRFGWVKDSLLPGNGAGPYCGF</sequence>
<feature type="chain" id="PRO_5039148620" description="SH3 domain-containing protein" evidence="1">
    <location>
        <begin position="25"/>
        <end position="122"/>
    </location>
</feature>
<reference evidence="2 3" key="1">
    <citation type="submission" date="2019-10" db="EMBL/GenBank/DDBJ databases">
        <title>Streptomyces smaragdinus sp. nov. and Streptomyces fabii sp. nov., isolated from the gut of fungus growing-termite Macrotermes natalensis.</title>
        <authorList>
            <person name="Schwitalla J."/>
            <person name="Benndorf R."/>
            <person name="Martin K."/>
            <person name="De Beer W."/>
            <person name="Kaster A.-K."/>
            <person name="Vollmers J."/>
            <person name="Poulsen M."/>
            <person name="Beemelmanns C."/>
        </authorList>
    </citation>
    <scope>NUCLEOTIDE SEQUENCE [LARGE SCALE GENOMIC DNA]</scope>
    <source>
        <strain evidence="2 3">RB5</strain>
    </source>
</reference>
<evidence type="ECO:0008006" key="4">
    <source>
        <dbReference type="Google" id="ProtNLM"/>
    </source>
</evidence>
<feature type="signal peptide" evidence="1">
    <location>
        <begin position="1"/>
        <end position="24"/>
    </location>
</feature>
<dbReference type="RefSeq" id="WP_153450283.1">
    <property type="nucleotide sequence ID" value="NZ_WEGJ01000002.1"/>
</dbReference>
<dbReference type="Proteomes" id="UP000466345">
    <property type="component" value="Unassembled WGS sequence"/>
</dbReference>
<name>A0A7K0CC45_9ACTN</name>
<proteinExistence type="predicted"/>
<keyword evidence="1" id="KW-0732">Signal</keyword>
<evidence type="ECO:0000313" key="3">
    <source>
        <dbReference type="Proteomes" id="UP000466345"/>
    </source>
</evidence>
<dbReference type="OrthoDB" id="3697954at2"/>
<evidence type="ECO:0000256" key="1">
    <source>
        <dbReference type="SAM" id="SignalP"/>
    </source>
</evidence>
<protein>
    <recommendedName>
        <fullName evidence="4">SH3 domain-containing protein</fullName>
    </recommendedName>
</protein>